<keyword evidence="1" id="KW-0472">Membrane</keyword>
<dbReference type="Proteomes" id="UP000064514">
    <property type="component" value="Unassembled WGS sequence"/>
</dbReference>
<reference evidence="2 4" key="2">
    <citation type="submission" date="2023-10" db="EMBL/GenBank/DDBJ databases">
        <authorList>
            <person name="Botero Cardona J."/>
        </authorList>
    </citation>
    <scope>NUCLEOTIDE SEQUENCE [LARGE SCALE GENOMIC DNA]</scope>
    <source>
        <strain evidence="2 4">R-53137</strain>
    </source>
</reference>
<protein>
    <submittedName>
        <fullName evidence="3">Uncharacterized protein</fullName>
    </submittedName>
</protein>
<keyword evidence="4" id="KW-1185">Reference proteome</keyword>
<evidence type="ECO:0000256" key="1">
    <source>
        <dbReference type="SAM" id="Phobius"/>
    </source>
</evidence>
<dbReference type="RefSeq" id="WP_059394133.1">
    <property type="nucleotide sequence ID" value="NZ_BOJU01000006.1"/>
</dbReference>
<dbReference type="Proteomes" id="UP001314262">
    <property type="component" value="Unassembled WGS sequence"/>
</dbReference>
<evidence type="ECO:0000313" key="4">
    <source>
        <dbReference type="Proteomes" id="UP001314262"/>
    </source>
</evidence>
<dbReference type="AlphaFoldDB" id="A0A3F3HGN1"/>
<proteinExistence type="predicted"/>
<feature type="transmembrane region" description="Helical" evidence="1">
    <location>
        <begin position="12"/>
        <end position="29"/>
    </location>
</feature>
<keyword evidence="1" id="KW-1133">Transmembrane helix</keyword>
<organism evidence="3">
    <name type="scientific">Fructobacillus tropaeoli</name>
    <dbReference type="NCBI Taxonomy" id="709323"/>
    <lineage>
        <taxon>Bacteria</taxon>
        <taxon>Bacillati</taxon>
        <taxon>Bacillota</taxon>
        <taxon>Bacilli</taxon>
        <taxon>Lactobacillales</taxon>
        <taxon>Lactobacillaceae</taxon>
        <taxon>Fructobacillus</taxon>
    </lineage>
</organism>
<dbReference type="STRING" id="709323.GCA_001047135_01354"/>
<sequence>MLEKFRQYHHFILLVISLGIFANAVISVFTNKYEFARMIFAIILAIIATINLIAQRSHQDHRKK</sequence>
<dbReference type="EMBL" id="CAUZLT010000006">
    <property type="protein sequence ID" value="CAK1253293.1"/>
    <property type="molecule type" value="Genomic_DNA"/>
</dbReference>
<feature type="transmembrane region" description="Helical" evidence="1">
    <location>
        <begin position="35"/>
        <end position="54"/>
    </location>
</feature>
<dbReference type="EMBL" id="DF968085">
    <property type="protein sequence ID" value="GAP04789.1"/>
    <property type="molecule type" value="Genomic_DNA"/>
</dbReference>
<name>A0A3F3HGN1_9LACO</name>
<evidence type="ECO:0000313" key="3">
    <source>
        <dbReference type="EMBL" id="GAP04789.1"/>
    </source>
</evidence>
<reference evidence="3" key="1">
    <citation type="journal article" date="2015" name="BMC Genomics">
        <title>Comparative genomics of Fructobacillus spp. and Leuconostoc spp. reveals niche-specific evolution of Fructobacillus spp.</title>
        <authorList>
            <person name="Endo A."/>
            <person name="Tanizawa Y."/>
            <person name="Tanaka N."/>
            <person name="Maeno S."/>
            <person name="Kumar H."/>
            <person name="Shiwa Y."/>
            <person name="Okada S."/>
            <person name="Yoshikawa H."/>
            <person name="Dicks L."/>
            <person name="Nakagawa J."/>
            <person name="Arita M."/>
        </authorList>
    </citation>
    <scope>NUCLEOTIDE SEQUENCE [LARGE SCALE GENOMIC DNA]</scope>
    <source>
        <strain evidence="3">F214-1</strain>
    </source>
</reference>
<gene>
    <name evidence="3" type="ORF">FTRO_0080600</name>
    <name evidence="2" type="ORF">R53137_KAKDMLNK_01473</name>
</gene>
<accession>A0A3F3HGN1</accession>
<keyword evidence="1" id="KW-0812">Transmembrane</keyword>
<evidence type="ECO:0000313" key="2">
    <source>
        <dbReference type="EMBL" id="CAK1253293.1"/>
    </source>
</evidence>